<evidence type="ECO:0000313" key="2">
    <source>
        <dbReference type="EMBL" id="OWZ02305.1"/>
    </source>
</evidence>
<protein>
    <recommendedName>
        <fullName evidence="4">Myb/SANT-like domain-containing protein</fullName>
    </recommendedName>
</protein>
<accession>A0A225VA97</accession>
<evidence type="ECO:0000256" key="1">
    <source>
        <dbReference type="SAM" id="MobiDB-lite"/>
    </source>
</evidence>
<dbReference type="AlphaFoldDB" id="A0A225VA97"/>
<proteinExistence type="predicted"/>
<comment type="caution">
    <text evidence="2">The sequence shown here is derived from an EMBL/GenBank/DDBJ whole genome shotgun (WGS) entry which is preliminary data.</text>
</comment>
<sequence length="442" mass="50151">MVFSAPIEEGLAFETGPESVYAVQDYALGINKSVRVERASGADRRLVCTSEAPCSFYVQIYRQRMSDKKTYGKWYIASMQLTHSEACDSARRLTTRQIAELPAFMAAVHANPKASVESLVALVQEQYQFSLEKQIRLVYRARDFVRSGRALVRNILPSKESPLPPRQFITRHARDKKMFAEVKKDKNSDRMSWNDELVEMLLAERLHKHGKEFLEAGTQQQMRELWGLIHQEFTAKTEVNVTVTQLRAKFRYLQEQYMKVRAEEEEFSRDPIKVVIYPRCWEMLVEYFADETPHTDTSVEVEQQTESNGIQMPVQSAPPPLTHPTQNTFMLMAPLQPGSAMYATPGQAGPPTESTTDPDVNPKRRRLNSTEAPASQAEGTSAVAEKLETIQSTQSEMARSMDGMKQVVEQSNEVIRGLHDALNQSNQVNAALLDFLRRQPSA</sequence>
<evidence type="ECO:0000313" key="3">
    <source>
        <dbReference type="Proteomes" id="UP000198211"/>
    </source>
</evidence>
<gene>
    <name evidence="2" type="ORF">PHMEG_00026155</name>
</gene>
<organism evidence="2 3">
    <name type="scientific">Phytophthora megakarya</name>
    <dbReference type="NCBI Taxonomy" id="4795"/>
    <lineage>
        <taxon>Eukaryota</taxon>
        <taxon>Sar</taxon>
        <taxon>Stramenopiles</taxon>
        <taxon>Oomycota</taxon>
        <taxon>Peronosporomycetes</taxon>
        <taxon>Peronosporales</taxon>
        <taxon>Peronosporaceae</taxon>
        <taxon>Phytophthora</taxon>
    </lineage>
</organism>
<evidence type="ECO:0008006" key="4">
    <source>
        <dbReference type="Google" id="ProtNLM"/>
    </source>
</evidence>
<feature type="region of interest" description="Disordered" evidence="1">
    <location>
        <begin position="338"/>
        <end position="382"/>
    </location>
</feature>
<reference evidence="3" key="1">
    <citation type="submission" date="2017-03" db="EMBL/GenBank/DDBJ databases">
        <title>Phytopthora megakarya and P. palmivora, two closely related causual agents of cacao black pod achieved similar genome size and gene model numbers by different mechanisms.</title>
        <authorList>
            <person name="Ali S."/>
            <person name="Shao J."/>
            <person name="Larry D.J."/>
            <person name="Kronmiller B."/>
            <person name="Shen D."/>
            <person name="Strem M.D."/>
            <person name="Melnick R.L."/>
            <person name="Guiltinan M.J."/>
            <person name="Tyler B.M."/>
            <person name="Meinhardt L.W."/>
            <person name="Bailey B.A."/>
        </authorList>
    </citation>
    <scope>NUCLEOTIDE SEQUENCE [LARGE SCALE GENOMIC DNA]</scope>
    <source>
        <strain evidence="3">zdho120</strain>
    </source>
</reference>
<dbReference type="EMBL" id="NBNE01006259">
    <property type="protein sequence ID" value="OWZ02305.1"/>
    <property type="molecule type" value="Genomic_DNA"/>
</dbReference>
<name>A0A225VA97_9STRA</name>
<dbReference type="OrthoDB" id="70173at2759"/>
<dbReference type="Proteomes" id="UP000198211">
    <property type="component" value="Unassembled WGS sequence"/>
</dbReference>
<keyword evidence="3" id="KW-1185">Reference proteome</keyword>
<feature type="compositionally biased region" description="Polar residues" evidence="1">
    <location>
        <begin position="369"/>
        <end position="379"/>
    </location>
</feature>